<evidence type="ECO:0000256" key="4">
    <source>
        <dbReference type="ARBA" id="ARBA00022692"/>
    </source>
</evidence>
<comment type="caution">
    <text evidence="8">The sequence shown here is derived from an EMBL/GenBank/DDBJ whole genome shotgun (WGS) entry which is preliminary data.</text>
</comment>
<dbReference type="Proteomes" id="UP000037460">
    <property type="component" value="Unassembled WGS sequence"/>
</dbReference>
<dbReference type="GO" id="GO:0072546">
    <property type="term" value="C:EMC complex"/>
    <property type="evidence" value="ECO:0007669"/>
    <property type="project" value="TreeGrafter"/>
</dbReference>
<keyword evidence="9" id="KW-1185">Reference proteome</keyword>
<evidence type="ECO:0000256" key="3">
    <source>
        <dbReference type="ARBA" id="ARBA00020822"/>
    </source>
</evidence>
<dbReference type="InterPro" id="IPR002809">
    <property type="entry name" value="EMC3/TMCO1"/>
</dbReference>
<dbReference type="AlphaFoldDB" id="A0A0M0JAE3"/>
<protein>
    <recommendedName>
        <fullName evidence="3">ER membrane protein complex subunit 3</fullName>
    </recommendedName>
</protein>
<evidence type="ECO:0000256" key="5">
    <source>
        <dbReference type="ARBA" id="ARBA00022989"/>
    </source>
</evidence>
<evidence type="ECO:0000256" key="2">
    <source>
        <dbReference type="ARBA" id="ARBA00005376"/>
    </source>
</evidence>
<accession>A0A0M0JAE3</accession>
<keyword evidence="6 7" id="KW-0472">Membrane</keyword>
<evidence type="ECO:0000313" key="8">
    <source>
        <dbReference type="EMBL" id="KOO23203.1"/>
    </source>
</evidence>
<dbReference type="EMBL" id="JWZX01003213">
    <property type="protein sequence ID" value="KOO23203.1"/>
    <property type="molecule type" value="Genomic_DNA"/>
</dbReference>
<comment type="subcellular location">
    <subcellularLocation>
        <location evidence="1">Membrane</location>
        <topology evidence="1">Multi-pass membrane protein</topology>
    </subcellularLocation>
</comment>
<proteinExistence type="inferred from homology"/>
<keyword evidence="5 7" id="KW-1133">Transmembrane helix</keyword>
<name>A0A0M0JAE3_9EUKA</name>
<organism evidence="8 9">
    <name type="scientific">Chrysochromulina tobinii</name>
    <dbReference type="NCBI Taxonomy" id="1460289"/>
    <lineage>
        <taxon>Eukaryota</taxon>
        <taxon>Haptista</taxon>
        <taxon>Haptophyta</taxon>
        <taxon>Prymnesiophyceae</taxon>
        <taxon>Prymnesiales</taxon>
        <taxon>Chrysochromulinaceae</taxon>
        <taxon>Chrysochromulina</taxon>
    </lineage>
</organism>
<dbReference type="Pfam" id="PF01956">
    <property type="entry name" value="EMC3_TMCO1"/>
    <property type="match status" value="1"/>
</dbReference>
<dbReference type="PANTHER" id="PTHR13116:SF5">
    <property type="entry name" value="ER MEMBRANE PROTEIN COMPLEX SUBUNIT 3"/>
    <property type="match status" value="1"/>
</dbReference>
<dbReference type="PANTHER" id="PTHR13116">
    <property type="entry name" value="ER MEMBRANE PROTEIN COMPLEX SUBUNIT 3"/>
    <property type="match status" value="1"/>
</dbReference>
<evidence type="ECO:0000256" key="7">
    <source>
        <dbReference type="SAM" id="Phobius"/>
    </source>
</evidence>
<evidence type="ECO:0000256" key="1">
    <source>
        <dbReference type="ARBA" id="ARBA00004141"/>
    </source>
</evidence>
<sequence>MAAMQDPNMMMNMMQGSMAMMVPQMAMMGIVNYFFSGFVLGKIPFPLTPSFKGMLQRGISLTTLDTSYVTSMSWYFLVMFGMRGLYSITMAGAVMDDTAMMQAQMGMGAQQPGQVPDMGKLFQAEAENMQIVDHVWFLDAAEERLLKGKPTAVGGLADSKPPARKKKD</sequence>
<reference evidence="9" key="1">
    <citation type="journal article" date="2015" name="PLoS Genet.">
        <title>Genome Sequence and Transcriptome Analyses of Chrysochromulina tobin: Metabolic Tools for Enhanced Algal Fitness in the Prominent Order Prymnesiales (Haptophyceae).</title>
        <authorList>
            <person name="Hovde B.T."/>
            <person name="Deodato C.R."/>
            <person name="Hunsperger H.M."/>
            <person name="Ryken S.A."/>
            <person name="Yost W."/>
            <person name="Jha R.K."/>
            <person name="Patterson J."/>
            <person name="Monnat R.J. Jr."/>
            <person name="Barlow S.B."/>
            <person name="Starkenburg S.R."/>
            <person name="Cattolico R.A."/>
        </authorList>
    </citation>
    <scope>NUCLEOTIDE SEQUENCE</scope>
    <source>
        <strain evidence="9">CCMP291</strain>
    </source>
</reference>
<comment type="similarity">
    <text evidence="2">Belongs to the EMC3 family.</text>
</comment>
<feature type="transmembrane region" description="Helical" evidence="7">
    <location>
        <begin position="74"/>
        <end position="95"/>
    </location>
</feature>
<dbReference type="SMART" id="SM01415">
    <property type="entry name" value="DUF106"/>
    <property type="match status" value="1"/>
</dbReference>
<keyword evidence="4 7" id="KW-0812">Transmembrane</keyword>
<evidence type="ECO:0000256" key="6">
    <source>
        <dbReference type="ARBA" id="ARBA00023136"/>
    </source>
</evidence>
<gene>
    <name evidence="8" type="ORF">Ctob_002889</name>
</gene>
<dbReference type="OrthoDB" id="6745403at2759"/>
<dbReference type="GO" id="GO:0034975">
    <property type="term" value="P:protein folding in endoplasmic reticulum"/>
    <property type="evidence" value="ECO:0007669"/>
    <property type="project" value="TreeGrafter"/>
</dbReference>
<dbReference type="InterPro" id="IPR008568">
    <property type="entry name" value="EMC3"/>
</dbReference>
<evidence type="ECO:0000313" key="9">
    <source>
        <dbReference type="Proteomes" id="UP000037460"/>
    </source>
</evidence>